<dbReference type="AlphaFoldDB" id="A0AA43QTL8"/>
<sequence length="196" mass="21623">MSSCEREDKWLDESLYAIDTSMVPRGGGRRRKSMEPKALASLDGNLFPAENQTPAKAIMSPTKEFLTFNTPASRRDTFELNTQEVTPEQAEELSKSSPVGPSTPIVTPAEATFEGDMSGVSPTTPYYLSKGANLVQMTCPPKQKGERLFPVSGNVEDESDETVRQRLLAARRKSLQYISKTRSPLGRTVSYGKVEQ</sequence>
<proteinExistence type="predicted"/>
<gene>
    <name evidence="2" type="ORF">OHK93_002196</name>
</gene>
<reference evidence="2" key="1">
    <citation type="journal article" date="2023" name="Genome Biol. Evol.">
        <title>First Whole Genome Sequence and Flow Cytometry Genome Size Data for the Lichen-Forming Fungus Ramalina farinacea (Ascomycota).</title>
        <authorList>
            <person name="Llewellyn T."/>
            <person name="Mian S."/>
            <person name="Hill R."/>
            <person name="Leitch I.J."/>
            <person name="Gaya E."/>
        </authorList>
    </citation>
    <scope>NUCLEOTIDE SEQUENCE</scope>
    <source>
        <strain evidence="2">LIQ254RAFAR</strain>
    </source>
</reference>
<keyword evidence="3" id="KW-1185">Reference proteome</keyword>
<comment type="caution">
    <text evidence="2">The sequence shown here is derived from an EMBL/GenBank/DDBJ whole genome shotgun (WGS) entry which is preliminary data.</text>
</comment>
<evidence type="ECO:0000313" key="3">
    <source>
        <dbReference type="Proteomes" id="UP001161017"/>
    </source>
</evidence>
<dbReference type="EMBL" id="JAPUFD010000013">
    <property type="protein sequence ID" value="MDI1490991.1"/>
    <property type="molecule type" value="Genomic_DNA"/>
</dbReference>
<dbReference type="PANTHER" id="PTHR14625:SF3">
    <property type="entry name" value="MICROCEPHALIN"/>
    <property type="match status" value="1"/>
</dbReference>
<feature type="region of interest" description="Disordered" evidence="1">
    <location>
        <begin position="80"/>
        <end position="106"/>
    </location>
</feature>
<dbReference type="PANTHER" id="PTHR14625">
    <property type="entry name" value="MICROCEPHALIN"/>
    <property type="match status" value="1"/>
</dbReference>
<evidence type="ECO:0000256" key="1">
    <source>
        <dbReference type="SAM" id="MobiDB-lite"/>
    </source>
</evidence>
<name>A0AA43QTL8_9LECA</name>
<dbReference type="InterPro" id="IPR022047">
    <property type="entry name" value="Microcephalin-like"/>
</dbReference>
<protein>
    <submittedName>
        <fullName evidence="2">Uncharacterized protein</fullName>
    </submittedName>
</protein>
<accession>A0AA43QTL8</accession>
<dbReference type="GO" id="GO:0000278">
    <property type="term" value="P:mitotic cell cycle"/>
    <property type="evidence" value="ECO:0007669"/>
    <property type="project" value="TreeGrafter"/>
</dbReference>
<evidence type="ECO:0000313" key="2">
    <source>
        <dbReference type="EMBL" id="MDI1490991.1"/>
    </source>
</evidence>
<organism evidence="2 3">
    <name type="scientific">Ramalina farinacea</name>
    <dbReference type="NCBI Taxonomy" id="258253"/>
    <lineage>
        <taxon>Eukaryota</taxon>
        <taxon>Fungi</taxon>
        <taxon>Dikarya</taxon>
        <taxon>Ascomycota</taxon>
        <taxon>Pezizomycotina</taxon>
        <taxon>Lecanoromycetes</taxon>
        <taxon>OSLEUM clade</taxon>
        <taxon>Lecanoromycetidae</taxon>
        <taxon>Lecanorales</taxon>
        <taxon>Lecanorineae</taxon>
        <taxon>Ramalinaceae</taxon>
        <taxon>Ramalina</taxon>
    </lineage>
</organism>
<dbReference type="Proteomes" id="UP001161017">
    <property type="component" value="Unassembled WGS sequence"/>
</dbReference>